<reference key="2">
    <citation type="submission" date="2011-04" db="EMBL/GenBank/DDBJ databases">
        <title>Complete sequence of chromosome of Haliscomenobacter hydrossis DSM 1100.</title>
        <authorList>
            <consortium name="US DOE Joint Genome Institute (JGI-PGF)"/>
            <person name="Lucas S."/>
            <person name="Han J."/>
            <person name="Lapidus A."/>
            <person name="Bruce D."/>
            <person name="Goodwin L."/>
            <person name="Pitluck S."/>
            <person name="Peters L."/>
            <person name="Kyrpides N."/>
            <person name="Mavromatis K."/>
            <person name="Ivanova N."/>
            <person name="Ovchinnikova G."/>
            <person name="Pagani I."/>
            <person name="Daligault H."/>
            <person name="Detter J.C."/>
            <person name="Han C."/>
            <person name="Land M."/>
            <person name="Hauser L."/>
            <person name="Markowitz V."/>
            <person name="Cheng J.-F."/>
            <person name="Hugenholtz P."/>
            <person name="Woyke T."/>
            <person name="Wu D."/>
            <person name="Verbarg S."/>
            <person name="Frueling A."/>
            <person name="Brambilla E."/>
            <person name="Klenk H.-P."/>
            <person name="Eisen J.A."/>
        </authorList>
    </citation>
    <scope>NUCLEOTIDE SEQUENCE</scope>
    <source>
        <strain>DSM 1100</strain>
    </source>
</reference>
<dbReference type="KEGG" id="hhy:Halhy_5035"/>
<proteinExistence type="predicted"/>
<sequence>MTSKMSRISKNDQLSAEKVLFCYNFCQNHLSIPKRPLPLQYYLWSLSKTKLPVNTVALIKVGTNGTKSFGFQFHLCSALIFSRKTQLEFDYFHFAVVSLRALKKTGVSTRGF</sequence>
<protein>
    <submittedName>
        <fullName evidence="1">Uncharacterized protein</fullName>
    </submittedName>
</protein>
<dbReference type="Proteomes" id="UP000008461">
    <property type="component" value="Chromosome"/>
</dbReference>
<dbReference type="STRING" id="760192.Halhy_5035"/>
<evidence type="ECO:0000313" key="2">
    <source>
        <dbReference type="Proteomes" id="UP000008461"/>
    </source>
</evidence>
<gene>
    <name evidence="1" type="ordered locus">Halhy_5035</name>
</gene>
<keyword evidence="2" id="KW-1185">Reference proteome</keyword>
<accession>F4L2A8</accession>
<dbReference type="EMBL" id="CP002691">
    <property type="protein sequence ID" value="AEE52861.1"/>
    <property type="molecule type" value="Genomic_DNA"/>
</dbReference>
<dbReference type="HOGENOM" id="CLU_2142395_0_0_10"/>
<organism evidence="1 2">
    <name type="scientific">Haliscomenobacter hydrossis (strain ATCC 27775 / DSM 1100 / LMG 10767 / O)</name>
    <dbReference type="NCBI Taxonomy" id="760192"/>
    <lineage>
        <taxon>Bacteria</taxon>
        <taxon>Pseudomonadati</taxon>
        <taxon>Bacteroidota</taxon>
        <taxon>Saprospiria</taxon>
        <taxon>Saprospirales</taxon>
        <taxon>Haliscomenobacteraceae</taxon>
        <taxon>Haliscomenobacter</taxon>
    </lineage>
</organism>
<dbReference type="AlphaFoldDB" id="F4L2A8"/>
<evidence type="ECO:0000313" key="1">
    <source>
        <dbReference type="EMBL" id="AEE52861.1"/>
    </source>
</evidence>
<name>F4L2A8_HALH1</name>
<reference evidence="1 2" key="1">
    <citation type="journal article" date="2011" name="Stand. Genomic Sci.">
        <title>Complete genome sequence of Haliscomenobacter hydrossis type strain (O).</title>
        <authorList>
            <consortium name="US DOE Joint Genome Institute (JGI-PGF)"/>
            <person name="Daligault H."/>
            <person name="Lapidus A."/>
            <person name="Zeytun A."/>
            <person name="Nolan M."/>
            <person name="Lucas S."/>
            <person name="Del Rio T.G."/>
            <person name="Tice H."/>
            <person name="Cheng J.F."/>
            <person name="Tapia R."/>
            <person name="Han C."/>
            <person name="Goodwin L."/>
            <person name="Pitluck S."/>
            <person name="Liolios K."/>
            <person name="Pagani I."/>
            <person name="Ivanova N."/>
            <person name="Huntemann M."/>
            <person name="Mavromatis K."/>
            <person name="Mikhailova N."/>
            <person name="Pati A."/>
            <person name="Chen A."/>
            <person name="Palaniappan K."/>
            <person name="Land M."/>
            <person name="Hauser L."/>
            <person name="Brambilla E.M."/>
            <person name="Rohde M."/>
            <person name="Verbarg S."/>
            <person name="Goker M."/>
            <person name="Bristow J."/>
            <person name="Eisen J.A."/>
            <person name="Markowitz V."/>
            <person name="Hugenholtz P."/>
            <person name="Kyrpides N.C."/>
            <person name="Klenk H.P."/>
            <person name="Woyke T."/>
        </authorList>
    </citation>
    <scope>NUCLEOTIDE SEQUENCE [LARGE SCALE GENOMIC DNA]</scope>
    <source>
        <strain evidence="2">ATCC 27775 / DSM 1100 / LMG 10767 / O</strain>
    </source>
</reference>